<feature type="compositionally biased region" description="Basic and acidic residues" evidence="1">
    <location>
        <begin position="1"/>
        <end position="34"/>
    </location>
</feature>
<keyword evidence="3" id="KW-1185">Reference proteome</keyword>
<accession>A0A4C1YD11</accession>
<gene>
    <name evidence="2" type="ORF">EVAR_58549_1</name>
</gene>
<organism evidence="2 3">
    <name type="scientific">Eumeta variegata</name>
    <name type="common">Bagworm moth</name>
    <name type="synonym">Eumeta japonica</name>
    <dbReference type="NCBI Taxonomy" id="151549"/>
    <lineage>
        <taxon>Eukaryota</taxon>
        <taxon>Metazoa</taxon>
        <taxon>Ecdysozoa</taxon>
        <taxon>Arthropoda</taxon>
        <taxon>Hexapoda</taxon>
        <taxon>Insecta</taxon>
        <taxon>Pterygota</taxon>
        <taxon>Neoptera</taxon>
        <taxon>Endopterygota</taxon>
        <taxon>Lepidoptera</taxon>
        <taxon>Glossata</taxon>
        <taxon>Ditrysia</taxon>
        <taxon>Tineoidea</taxon>
        <taxon>Psychidae</taxon>
        <taxon>Oiketicinae</taxon>
        <taxon>Eumeta</taxon>
    </lineage>
</organism>
<proteinExistence type="predicted"/>
<dbReference type="EMBL" id="BGZK01001201">
    <property type="protein sequence ID" value="GBP74271.1"/>
    <property type="molecule type" value="Genomic_DNA"/>
</dbReference>
<protein>
    <submittedName>
        <fullName evidence="2">Uncharacterized protein</fullName>
    </submittedName>
</protein>
<dbReference type="AlphaFoldDB" id="A0A4C1YD11"/>
<reference evidence="2 3" key="1">
    <citation type="journal article" date="2019" name="Commun. Biol.">
        <title>The bagworm genome reveals a unique fibroin gene that provides high tensile strength.</title>
        <authorList>
            <person name="Kono N."/>
            <person name="Nakamura H."/>
            <person name="Ohtoshi R."/>
            <person name="Tomita M."/>
            <person name="Numata K."/>
            <person name="Arakawa K."/>
        </authorList>
    </citation>
    <scope>NUCLEOTIDE SEQUENCE [LARGE SCALE GENOMIC DNA]</scope>
</reference>
<name>A0A4C1YD11_EUMVA</name>
<feature type="region of interest" description="Disordered" evidence="1">
    <location>
        <begin position="1"/>
        <end position="35"/>
    </location>
</feature>
<comment type="caution">
    <text evidence="2">The sequence shown here is derived from an EMBL/GenBank/DDBJ whole genome shotgun (WGS) entry which is preliminary data.</text>
</comment>
<evidence type="ECO:0000256" key="1">
    <source>
        <dbReference type="SAM" id="MobiDB-lite"/>
    </source>
</evidence>
<dbReference type="Proteomes" id="UP000299102">
    <property type="component" value="Unassembled WGS sequence"/>
</dbReference>
<evidence type="ECO:0000313" key="3">
    <source>
        <dbReference type="Proteomes" id="UP000299102"/>
    </source>
</evidence>
<sequence>MRWNSSRREIIHGAREEDGRRGRTGQDETGRDGANRVGSSIALTASTDALNVRTVLWVIVKQSTRYGKSPRLLRHGPFVPFVCTGAGPSRNATGATYFSRNDVAIIVME</sequence>
<evidence type="ECO:0000313" key="2">
    <source>
        <dbReference type="EMBL" id="GBP74271.1"/>
    </source>
</evidence>